<evidence type="ECO:0000256" key="1">
    <source>
        <dbReference type="SAM" id="MobiDB-lite"/>
    </source>
</evidence>
<proteinExistence type="predicted"/>
<gene>
    <name evidence="3" type="ORF">O0235_01375</name>
</gene>
<reference evidence="3 4" key="1">
    <citation type="journal article" date="2023" name="ISME J.">
        <title>Thermophilic Dehalococcoidia with unusual traits shed light on an unexpected past.</title>
        <authorList>
            <person name="Palmer M."/>
            <person name="Covington J.K."/>
            <person name="Zhou E.M."/>
            <person name="Thomas S.C."/>
            <person name="Habib N."/>
            <person name="Seymour C.O."/>
            <person name="Lai D."/>
            <person name="Johnston J."/>
            <person name="Hashimi A."/>
            <person name="Jiao J.Y."/>
            <person name="Muok A.R."/>
            <person name="Liu L."/>
            <person name="Xian W.D."/>
            <person name="Zhi X.Y."/>
            <person name="Li M.M."/>
            <person name="Silva L.P."/>
            <person name="Bowen B.P."/>
            <person name="Louie K."/>
            <person name="Briegel A."/>
            <person name="Pett-Ridge J."/>
            <person name="Weber P.K."/>
            <person name="Tocheva E.I."/>
            <person name="Woyke T."/>
            <person name="Northen T.R."/>
            <person name="Mayali X."/>
            <person name="Li W.J."/>
            <person name="Hedlund B.P."/>
        </authorList>
    </citation>
    <scope>NUCLEOTIDE SEQUENCE [LARGE SCALE GENOMIC DNA]</scope>
    <source>
        <strain evidence="3 4">YIM 72310</strain>
    </source>
</reference>
<protein>
    <submittedName>
        <fullName evidence="3">ABC transporter permease subunit</fullName>
    </submittedName>
</protein>
<dbReference type="PANTHER" id="PTHR43471">
    <property type="entry name" value="ABC TRANSPORTER PERMEASE"/>
    <property type="match status" value="1"/>
</dbReference>
<accession>A0ABY7M6X5</accession>
<sequence length="304" mass="31763">MTILRRALRDRRNALLWWMLGLAVLNLFTLAFYPTVRGQQNFDELVQQMPEALRAMFGMEDGVSLSSAPGYLWARLFSSLLTVLLVIYAIVGGAGLIGGSEEDGTLELILANPVSRAAVAFQRFLALLLLLAALTLFAAVTLVLMALPFFALEGVEAGGLAVAFAGLFSLASLHASVAFAGGAIAGRRGPGLAAGTVLAAGGFLAQGLLAAAGAPAWVRNLNPGTGTSSRISSPSARGGRPSSRRSRSRRSPSPPASPSSAAATSAETLQRPVQGSPCFPIVNIPKESRRNPCAPIRHVPFTMV</sequence>
<evidence type="ECO:0000313" key="3">
    <source>
        <dbReference type="EMBL" id="WBL36276.1"/>
    </source>
</evidence>
<keyword evidence="2" id="KW-0472">Membrane</keyword>
<feature type="transmembrane region" description="Helical" evidence="2">
    <location>
        <begin position="124"/>
        <end position="151"/>
    </location>
</feature>
<evidence type="ECO:0000313" key="4">
    <source>
        <dbReference type="Proteomes" id="UP001212803"/>
    </source>
</evidence>
<feature type="region of interest" description="Disordered" evidence="1">
    <location>
        <begin position="223"/>
        <end position="294"/>
    </location>
</feature>
<dbReference type="RefSeq" id="WP_270056800.1">
    <property type="nucleotide sequence ID" value="NZ_CP115149.1"/>
</dbReference>
<dbReference type="Pfam" id="PF12679">
    <property type="entry name" value="ABC2_membrane_2"/>
    <property type="match status" value="1"/>
</dbReference>
<keyword evidence="4" id="KW-1185">Reference proteome</keyword>
<evidence type="ECO:0000256" key="2">
    <source>
        <dbReference type="SAM" id="Phobius"/>
    </source>
</evidence>
<feature type="transmembrane region" description="Helical" evidence="2">
    <location>
        <begin position="15"/>
        <end position="33"/>
    </location>
</feature>
<organism evidence="3 4">
    <name type="scientific">Tepidiforma flava</name>
    <dbReference type="NCBI Taxonomy" id="3004094"/>
    <lineage>
        <taxon>Bacteria</taxon>
        <taxon>Bacillati</taxon>
        <taxon>Chloroflexota</taxon>
        <taxon>Tepidiformia</taxon>
        <taxon>Tepidiformales</taxon>
        <taxon>Tepidiformaceae</taxon>
        <taxon>Tepidiforma</taxon>
    </lineage>
</organism>
<keyword evidence="2" id="KW-1133">Transmembrane helix</keyword>
<feature type="compositionally biased region" description="Low complexity" evidence="1">
    <location>
        <begin position="223"/>
        <end position="241"/>
    </location>
</feature>
<feature type="transmembrane region" description="Helical" evidence="2">
    <location>
        <begin position="192"/>
        <end position="218"/>
    </location>
</feature>
<dbReference type="EMBL" id="CP115149">
    <property type="protein sequence ID" value="WBL36276.1"/>
    <property type="molecule type" value="Genomic_DNA"/>
</dbReference>
<feature type="transmembrane region" description="Helical" evidence="2">
    <location>
        <begin position="72"/>
        <end position="91"/>
    </location>
</feature>
<dbReference type="Proteomes" id="UP001212803">
    <property type="component" value="Chromosome"/>
</dbReference>
<keyword evidence="2" id="KW-0812">Transmembrane</keyword>
<feature type="transmembrane region" description="Helical" evidence="2">
    <location>
        <begin position="157"/>
        <end position="180"/>
    </location>
</feature>
<name>A0ABY7M6X5_9CHLR</name>